<evidence type="ECO:0000313" key="2">
    <source>
        <dbReference type="Proteomes" id="UP000287519"/>
    </source>
</evidence>
<dbReference type="OrthoDB" id="5197136at2"/>
<dbReference type="Proteomes" id="UP000287519">
    <property type="component" value="Unassembled WGS sequence"/>
</dbReference>
<organism evidence="1 2">
    <name type="scientific">Rhodococcus wratislaviensis</name>
    <name type="common">Tsukamurella wratislaviensis</name>
    <dbReference type="NCBI Taxonomy" id="44752"/>
    <lineage>
        <taxon>Bacteria</taxon>
        <taxon>Bacillati</taxon>
        <taxon>Actinomycetota</taxon>
        <taxon>Actinomycetes</taxon>
        <taxon>Mycobacteriales</taxon>
        <taxon>Nocardiaceae</taxon>
        <taxon>Rhodococcus</taxon>
    </lineage>
</organism>
<keyword evidence="2" id="KW-1185">Reference proteome</keyword>
<dbReference type="AlphaFoldDB" id="A0A402CL31"/>
<gene>
    <name evidence="1" type="ORF">Rhow_008536</name>
</gene>
<comment type="caution">
    <text evidence="1">The sequence shown here is derived from an EMBL/GenBank/DDBJ whole genome shotgun (WGS) entry which is preliminary data.</text>
</comment>
<protein>
    <submittedName>
        <fullName evidence="1">Uncharacterized protein</fullName>
    </submittedName>
</protein>
<dbReference type="EMBL" id="BHYM01000089">
    <property type="protein sequence ID" value="GCE44238.1"/>
    <property type="molecule type" value="Genomic_DNA"/>
</dbReference>
<proteinExistence type="predicted"/>
<accession>A0A402CL31</accession>
<sequence length="67" mass="7220">MIDIDLLDRRFTAEEAKLFAAYQAVKELEAMEIAPCAASNVRVALAALGIAVTDLGLTYEHLADHGC</sequence>
<reference evidence="1 2" key="1">
    <citation type="submission" date="2018-11" db="EMBL/GenBank/DDBJ databases">
        <title>Microbial catabolism of amino acid.</title>
        <authorList>
            <person name="Hibi M."/>
            <person name="Ogawa J."/>
        </authorList>
    </citation>
    <scope>NUCLEOTIDE SEQUENCE [LARGE SCALE GENOMIC DNA]</scope>
    <source>
        <strain evidence="1 2">C31-06</strain>
    </source>
</reference>
<name>A0A402CL31_RHOWR</name>
<dbReference type="RefSeq" id="WP_124395853.1">
    <property type="nucleotide sequence ID" value="NZ_BHYM01000089.1"/>
</dbReference>
<evidence type="ECO:0000313" key="1">
    <source>
        <dbReference type="EMBL" id="GCE44238.1"/>
    </source>
</evidence>